<dbReference type="Gene3D" id="3.30.40.10">
    <property type="entry name" value="Zinc/RING finger domain, C3HC4 (zinc finger)"/>
    <property type="match status" value="1"/>
</dbReference>
<dbReference type="Gene3D" id="1.20.1280.50">
    <property type="match status" value="1"/>
</dbReference>
<dbReference type="InterPro" id="IPR016177">
    <property type="entry name" value="DNA-bd_dom_sf"/>
</dbReference>
<dbReference type="SMART" id="SM00391">
    <property type="entry name" value="MBD"/>
    <property type="match status" value="1"/>
</dbReference>
<feature type="region of interest" description="Disordered" evidence="1">
    <location>
        <begin position="125"/>
        <end position="162"/>
    </location>
</feature>
<dbReference type="GO" id="GO:0003677">
    <property type="term" value="F:DNA binding"/>
    <property type="evidence" value="ECO:0007669"/>
    <property type="project" value="InterPro"/>
</dbReference>
<dbReference type="PROSITE" id="PS50181">
    <property type="entry name" value="FBOX"/>
    <property type="match status" value="1"/>
</dbReference>
<feature type="compositionally biased region" description="Low complexity" evidence="1">
    <location>
        <begin position="151"/>
        <end position="162"/>
    </location>
</feature>
<dbReference type="InterPro" id="IPR013083">
    <property type="entry name" value="Znf_RING/FYVE/PHD"/>
</dbReference>
<dbReference type="CDD" id="cd15489">
    <property type="entry name" value="PHD_SF"/>
    <property type="match status" value="1"/>
</dbReference>
<dbReference type="SUPFAM" id="SSF54171">
    <property type="entry name" value="DNA-binding domain"/>
    <property type="match status" value="1"/>
</dbReference>
<dbReference type="Pfam" id="PF12937">
    <property type="entry name" value="F-box-like"/>
    <property type="match status" value="1"/>
</dbReference>
<dbReference type="EMBL" id="WJQU01000004">
    <property type="protein sequence ID" value="KAJ6635773.1"/>
    <property type="molecule type" value="Genomic_DNA"/>
</dbReference>
<dbReference type="SUPFAM" id="SSF57903">
    <property type="entry name" value="FYVE/PHD zinc finger"/>
    <property type="match status" value="1"/>
</dbReference>
<dbReference type="PANTHER" id="PTHR15739">
    <property type="entry name" value="ZINC FINGER PROTEIN"/>
    <property type="match status" value="1"/>
</dbReference>
<feature type="compositionally biased region" description="Polar residues" evidence="1">
    <location>
        <begin position="266"/>
        <end position="280"/>
    </location>
</feature>
<dbReference type="Gene3D" id="3.80.10.10">
    <property type="entry name" value="Ribonuclease Inhibitor"/>
    <property type="match status" value="1"/>
</dbReference>
<feature type="region of interest" description="Disordered" evidence="1">
    <location>
        <begin position="245"/>
        <end position="287"/>
    </location>
</feature>
<feature type="region of interest" description="Disordered" evidence="1">
    <location>
        <begin position="361"/>
        <end position="416"/>
    </location>
</feature>
<name>A0A9Q0RXE1_9DIPT</name>
<evidence type="ECO:0000259" key="2">
    <source>
        <dbReference type="PROSITE" id="PS50181"/>
    </source>
</evidence>
<dbReference type="InterPro" id="IPR001810">
    <property type="entry name" value="F-box_dom"/>
</dbReference>
<dbReference type="Proteomes" id="UP001151699">
    <property type="component" value="Chromosome C"/>
</dbReference>
<dbReference type="Gene3D" id="3.30.890.10">
    <property type="entry name" value="Methyl-cpg-binding Protein 2, Chain A"/>
    <property type="match status" value="1"/>
</dbReference>
<evidence type="ECO:0000256" key="1">
    <source>
        <dbReference type="SAM" id="MobiDB-lite"/>
    </source>
</evidence>
<dbReference type="InterPro" id="IPR036047">
    <property type="entry name" value="F-box-like_dom_sf"/>
</dbReference>
<dbReference type="SUPFAM" id="SSF81383">
    <property type="entry name" value="F-box domain"/>
    <property type="match status" value="1"/>
</dbReference>
<evidence type="ECO:0000259" key="3">
    <source>
        <dbReference type="PROSITE" id="PS50982"/>
    </source>
</evidence>
<dbReference type="AlphaFoldDB" id="A0A9Q0RXE1"/>
<keyword evidence="5" id="KW-1185">Reference proteome</keyword>
<dbReference type="SUPFAM" id="SSF52047">
    <property type="entry name" value="RNI-like"/>
    <property type="match status" value="1"/>
</dbReference>
<dbReference type="PANTHER" id="PTHR15739:SF5">
    <property type="entry name" value="LD23158P"/>
    <property type="match status" value="1"/>
</dbReference>
<protein>
    <recommendedName>
        <fullName evidence="6">MBD domain-containing protein</fullName>
    </recommendedName>
</protein>
<comment type="caution">
    <text evidence="4">The sequence shown here is derived from an EMBL/GenBank/DDBJ whole genome shotgun (WGS) entry which is preliminary data.</text>
</comment>
<feature type="domain" description="MBD" evidence="3">
    <location>
        <begin position="16"/>
        <end position="88"/>
    </location>
</feature>
<feature type="domain" description="F-box" evidence="2">
    <location>
        <begin position="441"/>
        <end position="487"/>
    </location>
</feature>
<feature type="non-terminal residue" evidence="4">
    <location>
        <position position="844"/>
    </location>
</feature>
<sequence length="844" mass="94498">MRQSTPVPQQKRSQCDVTDERFKIPFKFGWRRELVYRSQMADTRTKSDKAEVYYITPEGKKLRTKYEIQTHLSDGLDVNMFTFTKDPLGVGAEYETIRSAKAYTPHTQRKVQNFLDIKESDASLGKRVPKPKMPKGNSVPVGSNSRKATDSSSNVDSKAAASKSSKLKGEPCTIQCVLAMGTIPTLQCKKCLCLFHPDCVGLHLHSYQGSINNYICDNCIYESKPQSETSAPNVDSRYSDKVPLESTAKKPLPPPQAHSNDKSTKKQFTNVHSDTSSNRPNDSKENKSVIGSLTTWIPPTANLISNRYQLDVSVTPPQSIAMIAGRKYIMVPKTNLMSVSPVGRVNIGDNNGIPMDYVEREERPNQNSGASLTTGEDNSPSPPTKKRKLSRSSSMAQTPVSSPTHSPGAQMSGMNFGIDANKAKRSHTIEPSVHTLFASNFLSNVSIGYDILLHTFQYLKVQELLRASCVCRMWNQVASNSFLWRTVRMKNSQVNDWCGLANTLKQNGTKHLDLRKMLVTTDGEQTWQQFASNIGKVVNLETIDLCRCSADVVVGLFQSNPGLRVLNAVSIKGEHLDLNNLCRMTELKELRLRSLSTMTISNLKSLEGLTHLTHLSLTSASLSQTESLNVIGELENLESLELGECQRLNSSFTVALKFLQKLEKLRLEKGTDHCCTLDLLDAIATLPKLTQLELVNFDIKPDFDNHLKRCRNIKRLLIIPTYISQSATTNNVILNGILNLDEHLEQLTWVVTLELLRVTELYVDQCDVSPRERRQAEDKIPVLKPVPGLSEEDQQTDMNADVPQVEILSLNKVENILSKHLPNLRYSILKVPYSATWRQTMLEM</sequence>
<proteinExistence type="predicted"/>
<evidence type="ECO:0000313" key="4">
    <source>
        <dbReference type="EMBL" id="KAJ6635773.1"/>
    </source>
</evidence>
<feature type="compositionally biased region" description="Polar residues" evidence="1">
    <location>
        <begin position="391"/>
        <end position="413"/>
    </location>
</feature>
<dbReference type="Pfam" id="PF01429">
    <property type="entry name" value="MBD"/>
    <property type="match status" value="1"/>
</dbReference>
<dbReference type="InterPro" id="IPR052283">
    <property type="entry name" value="GenomicStab_NeuMorph_Reg"/>
</dbReference>
<organism evidence="4 5">
    <name type="scientific">Pseudolycoriella hygida</name>
    <dbReference type="NCBI Taxonomy" id="35572"/>
    <lineage>
        <taxon>Eukaryota</taxon>
        <taxon>Metazoa</taxon>
        <taxon>Ecdysozoa</taxon>
        <taxon>Arthropoda</taxon>
        <taxon>Hexapoda</taxon>
        <taxon>Insecta</taxon>
        <taxon>Pterygota</taxon>
        <taxon>Neoptera</taxon>
        <taxon>Endopterygota</taxon>
        <taxon>Diptera</taxon>
        <taxon>Nematocera</taxon>
        <taxon>Sciaroidea</taxon>
        <taxon>Sciaridae</taxon>
        <taxon>Pseudolycoriella</taxon>
    </lineage>
</organism>
<reference evidence="4" key="1">
    <citation type="submission" date="2022-07" db="EMBL/GenBank/DDBJ databases">
        <authorList>
            <person name="Trinca V."/>
            <person name="Uliana J.V.C."/>
            <person name="Torres T.T."/>
            <person name="Ward R.J."/>
            <person name="Monesi N."/>
        </authorList>
    </citation>
    <scope>NUCLEOTIDE SEQUENCE</scope>
    <source>
        <strain evidence="4">HSMRA1968</strain>
        <tissue evidence="4">Whole embryos</tissue>
    </source>
</reference>
<dbReference type="InterPro" id="IPR011011">
    <property type="entry name" value="Znf_FYVE_PHD"/>
</dbReference>
<dbReference type="InterPro" id="IPR001739">
    <property type="entry name" value="Methyl_CpG_DNA-bd"/>
</dbReference>
<evidence type="ECO:0000313" key="5">
    <source>
        <dbReference type="Proteomes" id="UP001151699"/>
    </source>
</evidence>
<evidence type="ECO:0008006" key="6">
    <source>
        <dbReference type="Google" id="ProtNLM"/>
    </source>
</evidence>
<dbReference type="OrthoDB" id="61560at2759"/>
<dbReference type="PROSITE" id="PS50982">
    <property type="entry name" value="MBD"/>
    <property type="match status" value="1"/>
</dbReference>
<accession>A0A9Q0RXE1</accession>
<gene>
    <name evidence="4" type="ORF">Bhyg_14359</name>
</gene>
<feature type="compositionally biased region" description="Polar residues" evidence="1">
    <location>
        <begin position="365"/>
        <end position="379"/>
    </location>
</feature>
<dbReference type="InterPro" id="IPR032675">
    <property type="entry name" value="LRR_dom_sf"/>
</dbReference>